<protein>
    <recommendedName>
        <fullName evidence="3">DUF4132 domain-containing protein</fullName>
    </recommendedName>
</protein>
<dbReference type="Proteomes" id="UP001500575">
    <property type="component" value="Unassembled WGS sequence"/>
</dbReference>
<evidence type="ECO:0000313" key="1">
    <source>
        <dbReference type="EMBL" id="GAA2122281.1"/>
    </source>
</evidence>
<evidence type="ECO:0000313" key="2">
    <source>
        <dbReference type="Proteomes" id="UP001500575"/>
    </source>
</evidence>
<name>A0ABN2Y6V3_9ACTN</name>
<evidence type="ECO:0008006" key="3">
    <source>
        <dbReference type="Google" id="ProtNLM"/>
    </source>
</evidence>
<keyword evidence="2" id="KW-1185">Reference proteome</keyword>
<dbReference type="RefSeq" id="WP_344303282.1">
    <property type="nucleotide sequence ID" value="NZ_BAAAQQ010000008.1"/>
</dbReference>
<dbReference type="EMBL" id="BAAAQQ010000008">
    <property type="protein sequence ID" value="GAA2122281.1"/>
    <property type="molecule type" value="Genomic_DNA"/>
</dbReference>
<organism evidence="1 2">
    <name type="scientific">Nocardioides bigeumensis</name>
    <dbReference type="NCBI Taxonomy" id="433657"/>
    <lineage>
        <taxon>Bacteria</taxon>
        <taxon>Bacillati</taxon>
        <taxon>Actinomycetota</taxon>
        <taxon>Actinomycetes</taxon>
        <taxon>Propionibacteriales</taxon>
        <taxon>Nocardioidaceae</taxon>
        <taxon>Nocardioides</taxon>
    </lineage>
</organism>
<comment type="caution">
    <text evidence="1">The sequence shown here is derived from an EMBL/GenBank/DDBJ whole genome shotgun (WGS) entry which is preliminary data.</text>
</comment>
<reference evidence="1 2" key="1">
    <citation type="journal article" date="2019" name="Int. J. Syst. Evol. Microbiol.">
        <title>The Global Catalogue of Microorganisms (GCM) 10K type strain sequencing project: providing services to taxonomists for standard genome sequencing and annotation.</title>
        <authorList>
            <consortium name="The Broad Institute Genomics Platform"/>
            <consortium name="The Broad Institute Genome Sequencing Center for Infectious Disease"/>
            <person name="Wu L."/>
            <person name="Ma J."/>
        </authorList>
    </citation>
    <scope>NUCLEOTIDE SEQUENCE [LARGE SCALE GENOMIC DNA]</scope>
    <source>
        <strain evidence="1 2">JCM 16021</strain>
    </source>
</reference>
<gene>
    <name evidence="1" type="ORF">GCM10009843_17220</name>
</gene>
<sequence>MDITDRVRLGEHRARVAASLDALHGFTGYSTAHLKAWPGGAELLALDPDLLVSVALVTTAGLRAWPDAPGEYPAELAVDELLGRTVLGALRGRRLPWTPGDVALLLRASVAGFDQAAVKYALGVAKRFLQDRPGEPFVYDALVDVERVLVETPVHVYQVPELRQRARTLLAAQAPGQLIDLSTIAVADGWGAGARVTFEAAVAEDPALVALLPRLGEVRTVRPTATWTRAVASLVSGSAVAAMLLHDLLASLPTLDLTPARTAGPHDDLDWSASTWLVTPGNAVLLRGAALATAYVDDPELVDSLIPLLGLLVLRGAAQHPERFVTLAQCAPLASGALEALISRHATGDPRATEQLRLLSEELTRRDLLKRVHAALGTDPVAAGEQDVRVAEEKRRVQARQANPLPRRQRADLVRLVRAEVAPALREAGFENVRGMTFVRTLDRHQDAVVIGVDDGLADVRVGLRRGPFPQEDAPRVHELEETAILTGGAGHGALWDLGLGLAPDAAAAVRLREALVSRALPWLAVRATQPAPATRSYEWDEL</sequence>
<proteinExistence type="predicted"/>
<accession>A0ABN2Y6V3</accession>